<dbReference type="InterPro" id="IPR000152">
    <property type="entry name" value="EGF-type_Asp/Asn_hydroxyl_site"/>
</dbReference>
<evidence type="ECO:0000256" key="4">
    <source>
        <dbReference type="ARBA" id="ARBA00023157"/>
    </source>
</evidence>
<dbReference type="PROSITE" id="PS01186">
    <property type="entry name" value="EGF_2"/>
    <property type="match status" value="1"/>
</dbReference>
<proteinExistence type="predicted"/>
<dbReference type="PROSITE" id="PS01187">
    <property type="entry name" value="EGF_CA"/>
    <property type="match status" value="1"/>
</dbReference>
<dbReference type="InterPro" id="IPR001881">
    <property type="entry name" value="EGF-like_Ca-bd_dom"/>
</dbReference>
<comment type="caution">
    <text evidence="5">Lacks conserved residue(s) required for the propagation of feature annotation.</text>
</comment>
<evidence type="ECO:0000256" key="5">
    <source>
        <dbReference type="PROSITE-ProRule" id="PRU00076"/>
    </source>
</evidence>
<dbReference type="PROSITE" id="PS50026">
    <property type="entry name" value="EGF_3"/>
    <property type="match status" value="1"/>
</dbReference>
<keyword evidence="7" id="KW-0812">Transmembrane</keyword>
<dbReference type="InParanoid" id="H2YWV7"/>
<keyword evidence="6" id="KW-0768">Sushi</keyword>
<keyword evidence="7" id="KW-0472">Membrane</keyword>
<dbReference type="OMA" id="YKNTNWS"/>
<reference evidence="11" key="1">
    <citation type="submission" date="2003-08" db="EMBL/GenBank/DDBJ databases">
        <authorList>
            <person name="Birren B."/>
            <person name="Nusbaum C."/>
            <person name="Abebe A."/>
            <person name="Abouelleil A."/>
            <person name="Adekoya E."/>
            <person name="Ait-zahra M."/>
            <person name="Allen N."/>
            <person name="Allen T."/>
            <person name="An P."/>
            <person name="Anderson M."/>
            <person name="Anderson S."/>
            <person name="Arachchi H."/>
            <person name="Armbruster J."/>
            <person name="Bachantsang P."/>
            <person name="Baldwin J."/>
            <person name="Barry A."/>
            <person name="Bayul T."/>
            <person name="Blitshsteyn B."/>
            <person name="Bloom T."/>
            <person name="Blye J."/>
            <person name="Boguslavskiy L."/>
            <person name="Borowsky M."/>
            <person name="Boukhgalter B."/>
            <person name="Brunache A."/>
            <person name="Butler J."/>
            <person name="Calixte N."/>
            <person name="Calvo S."/>
            <person name="Camarata J."/>
            <person name="Campo K."/>
            <person name="Chang J."/>
            <person name="Cheshatsang Y."/>
            <person name="Citroen M."/>
            <person name="Collymore A."/>
            <person name="Considine T."/>
            <person name="Cook A."/>
            <person name="Cooke P."/>
            <person name="Corum B."/>
            <person name="Cuomo C."/>
            <person name="David R."/>
            <person name="Dawoe T."/>
            <person name="Degray S."/>
            <person name="Dodge S."/>
            <person name="Dooley K."/>
            <person name="Dorje P."/>
            <person name="Dorjee K."/>
            <person name="Dorris L."/>
            <person name="Duffey N."/>
            <person name="Dupes A."/>
            <person name="Elkins T."/>
            <person name="Engels R."/>
            <person name="Erickson J."/>
            <person name="Farina A."/>
            <person name="Faro S."/>
            <person name="Ferreira P."/>
            <person name="Fischer H."/>
            <person name="Fitzgerald M."/>
            <person name="Foley K."/>
            <person name="Gage D."/>
            <person name="Galagan J."/>
            <person name="Gearin G."/>
            <person name="Gnerre S."/>
            <person name="Gnirke A."/>
            <person name="Goyette A."/>
            <person name="Graham J."/>
            <person name="Grandbois E."/>
            <person name="Gyaltsen K."/>
            <person name="Hafez N."/>
            <person name="Hagopian D."/>
            <person name="Hagos B."/>
            <person name="Hall J."/>
            <person name="Hatcher B."/>
            <person name="Heller A."/>
            <person name="Higgins H."/>
            <person name="Honan T."/>
            <person name="Horn A."/>
            <person name="Houde N."/>
            <person name="Hughes L."/>
            <person name="Hulme W."/>
            <person name="Husby E."/>
            <person name="Iliev I."/>
            <person name="Jaffe D."/>
            <person name="Jones C."/>
            <person name="Kamal M."/>
            <person name="Kamat A."/>
            <person name="Kamvysselis M."/>
            <person name="Karlsson E."/>
            <person name="Kells C."/>
            <person name="Kieu A."/>
            <person name="Kisner P."/>
            <person name="Kodira C."/>
            <person name="Kulbokas E."/>
            <person name="Labutti K."/>
            <person name="Lama D."/>
            <person name="Landers T."/>
            <person name="Leger J."/>
            <person name="Levine S."/>
            <person name="Lewis D."/>
            <person name="Lewis T."/>
            <person name="Lindblad-toh K."/>
            <person name="Liu X."/>
            <person name="Lokyitsang T."/>
            <person name="Lokyitsang Y."/>
            <person name="Lucien O."/>
            <person name="Lui A."/>
            <person name="Ma L.J."/>
            <person name="Mabbitt R."/>
            <person name="Macdonald J."/>
            <person name="Maclean C."/>
            <person name="Major J."/>
            <person name="Manning J."/>
            <person name="Marabella R."/>
            <person name="Maru K."/>
            <person name="Matthews C."/>
            <person name="Mauceli E."/>
            <person name="Mccarthy M."/>
            <person name="Mcdonough S."/>
            <person name="Mcghee T."/>
            <person name="Meldrim J."/>
            <person name="Meneus L."/>
            <person name="Mesirov J."/>
            <person name="Mihalev A."/>
            <person name="Mihova T."/>
            <person name="Mikkelsen T."/>
            <person name="Mlenga V."/>
            <person name="Moru K."/>
            <person name="Mozes J."/>
            <person name="Mulrain L."/>
            <person name="Munson G."/>
            <person name="Naylor J."/>
            <person name="Newes C."/>
            <person name="Nguyen C."/>
            <person name="Nguyen N."/>
            <person name="Nguyen T."/>
            <person name="Nicol R."/>
            <person name="Nielsen C."/>
            <person name="Nizzari M."/>
            <person name="Norbu C."/>
            <person name="Norbu N."/>
            <person name="O'donnell P."/>
            <person name="Okoawo O."/>
            <person name="O'leary S."/>
            <person name="Omotosho B."/>
            <person name="O'neill K."/>
            <person name="Osman S."/>
            <person name="Parker S."/>
            <person name="Perrin D."/>
            <person name="Phunkhang P."/>
            <person name="Piqani B."/>
            <person name="Purcell S."/>
            <person name="Rachupka T."/>
            <person name="Ramasamy U."/>
            <person name="Rameau R."/>
            <person name="Ray V."/>
            <person name="Raymond C."/>
            <person name="Retta R."/>
            <person name="Richardson S."/>
            <person name="Rise C."/>
            <person name="Rodriguez J."/>
            <person name="Rogers J."/>
            <person name="Rogov P."/>
            <person name="Rutman M."/>
            <person name="Schupbach R."/>
            <person name="Seaman C."/>
            <person name="Settipalli S."/>
            <person name="Sharpe T."/>
            <person name="Sheridan J."/>
            <person name="Sherpa N."/>
            <person name="Shi J."/>
            <person name="Smirnov S."/>
            <person name="Smith C."/>
            <person name="Sougnez C."/>
            <person name="Spencer B."/>
            <person name="Stalker J."/>
            <person name="Stange-thomann N."/>
            <person name="Stavropoulos S."/>
            <person name="Stetson K."/>
            <person name="Stone C."/>
            <person name="Stone S."/>
            <person name="Stubbs M."/>
            <person name="Talamas J."/>
            <person name="Tchuinga P."/>
            <person name="Tenzing P."/>
            <person name="Tesfaye S."/>
            <person name="Theodore J."/>
            <person name="Thoulutsang Y."/>
            <person name="Topham K."/>
            <person name="Towey S."/>
            <person name="Tsamla T."/>
            <person name="Tsomo N."/>
            <person name="Vallee D."/>
            <person name="Vassiliev H."/>
            <person name="Venkataraman V."/>
            <person name="Vinson J."/>
            <person name="Vo A."/>
            <person name="Wade C."/>
            <person name="Wang S."/>
            <person name="Wangchuk T."/>
            <person name="Wangdi T."/>
            <person name="Whittaker C."/>
            <person name="Wilkinson J."/>
            <person name="Wu Y."/>
            <person name="Wyman D."/>
            <person name="Yadav S."/>
            <person name="Yang S."/>
            <person name="Yang X."/>
            <person name="Yeager S."/>
            <person name="Yee E."/>
            <person name="Young G."/>
            <person name="Zainoun J."/>
            <person name="Zembeck L."/>
            <person name="Zimmer A."/>
            <person name="Zody M."/>
            <person name="Lander E."/>
        </authorList>
    </citation>
    <scope>NUCLEOTIDE SEQUENCE [LARGE SCALE GENOMIC DNA]</scope>
</reference>
<dbReference type="CDD" id="cd00054">
    <property type="entry name" value="EGF_CA"/>
    <property type="match status" value="1"/>
</dbReference>
<evidence type="ECO:0000256" key="1">
    <source>
        <dbReference type="ARBA" id="ARBA00022536"/>
    </source>
</evidence>
<dbReference type="Ensembl" id="ENSCSAVT00000009936.1">
    <property type="protein sequence ID" value="ENSCSAVP00000009818.1"/>
    <property type="gene ID" value="ENSCSAVG00000005765.1"/>
</dbReference>
<dbReference type="SUPFAM" id="SSF57196">
    <property type="entry name" value="EGF/Laminin"/>
    <property type="match status" value="1"/>
</dbReference>
<reference evidence="10" key="3">
    <citation type="submission" date="2025-09" db="UniProtKB">
        <authorList>
            <consortium name="Ensembl"/>
        </authorList>
    </citation>
    <scope>IDENTIFICATION</scope>
</reference>
<dbReference type="InterPro" id="IPR000436">
    <property type="entry name" value="Sushi_SCR_CCP_dom"/>
</dbReference>
<accession>H2YWV7</accession>
<feature type="transmembrane region" description="Helical" evidence="7">
    <location>
        <begin position="209"/>
        <end position="234"/>
    </location>
</feature>
<keyword evidence="4" id="KW-1015">Disulfide bond</keyword>
<dbReference type="SUPFAM" id="SSF57535">
    <property type="entry name" value="Complement control module/SCR domain"/>
    <property type="match status" value="1"/>
</dbReference>
<dbReference type="GeneTree" id="ENSGT00390000003554"/>
<dbReference type="Proteomes" id="UP000007875">
    <property type="component" value="Unassembled WGS sequence"/>
</dbReference>
<keyword evidence="1 5" id="KW-0245">EGF-like domain</keyword>
<evidence type="ECO:0000256" key="2">
    <source>
        <dbReference type="ARBA" id="ARBA00022729"/>
    </source>
</evidence>
<keyword evidence="2" id="KW-0732">Signal</keyword>
<keyword evidence="11" id="KW-1185">Reference proteome</keyword>
<dbReference type="PROSITE" id="PS00010">
    <property type="entry name" value="ASX_HYDROXYL"/>
    <property type="match status" value="1"/>
</dbReference>
<evidence type="ECO:0000256" key="3">
    <source>
        <dbReference type="ARBA" id="ARBA00022737"/>
    </source>
</evidence>
<dbReference type="InterPro" id="IPR000742">
    <property type="entry name" value="EGF"/>
</dbReference>
<feature type="domain" description="EGF-like" evidence="8">
    <location>
        <begin position="78"/>
        <end position="118"/>
    </location>
</feature>
<dbReference type="PROSITE" id="PS50923">
    <property type="entry name" value="SUSHI"/>
    <property type="match status" value="1"/>
</dbReference>
<evidence type="ECO:0000256" key="7">
    <source>
        <dbReference type="SAM" id="Phobius"/>
    </source>
</evidence>
<keyword evidence="3" id="KW-0677">Repeat</keyword>
<dbReference type="InterPro" id="IPR035976">
    <property type="entry name" value="Sushi/SCR/CCP_sf"/>
</dbReference>
<evidence type="ECO:0000256" key="6">
    <source>
        <dbReference type="PROSITE-ProRule" id="PRU00302"/>
    </source>
</evidence>
<dbReference type="FunFam" id="2.10.25.10:FF:000038">
    <property type="entry name" value="Fibrillin 2"/>
    <property type="match status" value="1"/>
</dbReference>
<dbReference type="Gene3D" id="2.10.70.10">
    <property type="entry name" value="Complement Module, domain 1"/>
    <property type="match status" value="1"/>
</dbReference>
<organism evidence="10 11">
    <name type="scientific">Ciona savignyi</name>
    <name type="common">Pacific transparent sea squirt</name>
    <dbReference type="NCBI Taxonomy" id="51511"/>
    <lineage>
        <taxon>Eukaryota</taxon>
        <taxon>Metazoa</taxon>
        <taxon>Chordata</taxon>
        <taxon>Tunicata</taxon>
        <taxon>Ascidiacea</taxon>
        <taxon>Phlebobranchia</taxon>
        <taxon>Cionidae</taxon>
        <taxon>Ciona</taxon>
    </lineage>
</organism>
<dbReference type="SMART" id="SM00179">
    <property type="entry name" value="EGF_CA"/>
    <property type="match status" value="1"/>
</dbReference>
<reference evidence="10" key="2">
    <citation type="submission" date="2025-08" db="UniProtKB">
        <authorList>
            <consortium name="Ensembl"/>
        </authorList>
    </citation>
    <scope>IDENTIFICATION</scope>
</reference>
<name>H2YWV7_CIOSA</name>
<dbReference type="InterPro" id="IPR018097">
    <property type="entry name" value="EGF_Ca-bd_CS"/>
</dbReference>
<keyword evidence="7" id="KW-1133">Transmembrane helix</keyword>
<protein>
    <recommendedName>
        <fullName evidence="12">Sushi domain-containing protein</fullName>
    </recommendedName>
</protein>
<feature type="domain" description="Sushi" evidence="9">
    <location>
        <begin position="120"/>
        <end position="203"/>
    </location>
</feature>
<evidence type="ECO:0008006" key="12">
    <source>
        <dbReference type="Google" id="ProtNLM"/>
    </source>
</evidence>
<evidence type="ECO:0000259" key="8">
    <source>
        <dbReference type="PROSITE" id="PS50026"/>
    </source>
</evidence>
<evidence type="ECO:0000259" key="9">
    <source>
        <dbReference type="PROSITE" id="PS50923"/>
    </source>
</evidence>
<dbReference type="HOGENOM" id="CLU_064965_0_0_1"/>
<dbReference type="AlphaFoldDB" id="H2YWV7"/>
<dbReference type="Gene3D" id="2.10.25.10">
    <property type="entry name" value="Laminin"/>
    <property type="match status" value="1"/>
</dbReference>
<sequence length="260" mass="28107">MITSELNASHVVVLPSITSSHMVNTSFYAYVVPSPSWLNGSYLTVLEESISRKLALNQSVEALFGSAVQHTFASLVLDLNECLSGLGNCNSLAACTNSFPGFQCRCFNGYSGDDVTCTAITCSSRTAPPLPGLATQIAYYPNNTVISNPVGALPFGTTLRYTCLQRYKLRSSSGATSNLVIRCGGSPSYKNTNWSGDDYACIMDLEFKVAIIASAASALIIILVIGLFISQWCIKRERKARKKKAGKDDVMQYENNVFGD</sequence>
<dbReference type="GO" id="GO:0005509">
    <property type="term" value="F:calcium ion binding"/>
    <property type="evidence" value="ECO:0007669"/>
    <property type="project" value="InterPro"/>
</dbReference>
<evidence type="ECO:0000313" key="11">
    <source>
        <dbReference type="Proteomes" id="UP000007875"/>
    </source>
</evidence>
<evidence type="ECO:0000313" key="10">
    <source>
        <dbReference type="Ensembl" id="ENSCSAVP00000009818.1"/>
    </source>
</evidence>